<reference evidence="2 3" key="1">
    <citation type="journal article" date="2013" name="PLoS Genet.">
        <title>Distinctive expansion of potential virulence genes in the genome of the oomycete fish pathogen Saprolegnia parasitica.</title>
        <authorList>
            <person name="Jiang R.H."/>
            <person name="de Bruijn I."/>
            <person name="Haas B.J."/>
            <person name="Belmonte R."/>
            <person name="Lobach L."/>
            <person name="Christie J."/>
            <person name="van den Ackerveken G."/>
            <person name="Bottin A."/>
            <person name="Bulone V."/>
            <person name="Diaz-Moreno S.M."/>
            <person name="Dumas B."/>
            <person name="Fan L."/>
            <person name="Gaulin E."/>
            <person name="Govers F."/>
            <person name="Grenville-Briggs L.J."/>
            <person name="Horner N.R."/>
            <person name="Levin J.Z."/>
            <person name="Mammella M."/>
            <person name="Meijer H.J."/>
            <person name="Morris P."/>
            <person name="Nusbaum C."/>
            <person name="Oome S."/>
            <person name="Phillips A.J."/>
            <person name="van Rooyen D."/>
            <person name="Rzeszutek E."/>
            <person name="Saraiva M."/>
            <person name="Secombes C.J."/>
            <person name="Seidl M.F."/>
            <person name="Snel B."/>
            <person name="Stassen J.H."/>
            <person name="Sykes S."/>
            <person name="Tripathy S."/>
            <person name="van den Berg H."/>
            <person name="Vega-Arreguin J.C."/>
            <person name="Wawra S."/>
            <person name="Young S.K."/>
            <person name="Zeng Q."/>
            <person name="Dieguez-Uribeondo J."/>
            <person name="Russ C."/>
            <person name="Tyler B.M."/>
            <person name="van West P."/>
        </authorList>
    </citation>
    <scope>NUCLEOTIDE SEQUENCE [LARGE SCALE GENOMIC DNA]</scope>
    <source>
        <strain evidence="2 3">CBS 223.65</strain>
    </source>
</reference>
<dbReference type="InterPro" id="IPR001806">
    <property type="entry name" value="Small_GTPase"/>
</dbReference>
<keyword evidence="3" id="KW-1185">Reference proteome</keyword>
<dbReference type="STRING" id="695850.A0A067CWG4"/>
<dbReference type="PANTHER" id="PTHR47979">
    <property type="entry name" value="DRAB11-RELATED"/>
    <property type="match status" value="1"/>
</dbReference>
<dbReference type="OMA" id="NGDDAYM"/>
<evidence type="ECO:0000313" key="2">
    <source>
        <dbReference type="EMBL" id="KDO34838.1"/>
    </source>
</evidence>
<organism evidence="2 3">
    <name type="scientific">Saprolegnia parasitica (strain CBS 223.65)</name>
    <dbReference type="NCBI Taxonomy" id="695850"/>
    <lineage>
        <taxon>Eukaryota</taxon>
        <taxon>Sar</taxon>
        <taxon>Stramenopiles</taxon>
        <taxon>Oomycota</taxon>
        <taxon>Saprolegniomycetes</taxon>
        <taxon>Saprolegniales</taxon>
        <taxon>Saprolegniaceae</taxon>
        <taxon>Saprolegnia</taxon>
    </lineage>
</organism>
<evidence type="ECO:0000313" key="3">
    <source>
        <dbReference type="Proteomes" id="UP000030745"/>
    </source>
</evidence>
<dbReference type="NCBIfam" id="TIGR00231">
    <property type="entry name" value="small_GTP"/>
    <property type="match status" value="1"/>
</dbReference>
<dbReference type="GeneID" id="24123522"/>
<protein>
    <recommendedName>
        <fullName evidence="4">Rab11 family GTPase</fullName>
    </recommendedName>
</protein>
<dbReference type="SMART" id="SM00173">
    <property type="entry name" value="RAS"/>
    <property type="match status" value="1"/>
</dbReference>
<dbReference type="InterPro" id="IPR050209">
    <property type="entry name" value="Rab_GTPases_membrane_traffic"/>
</dbReference>
<dbReference type="PROSITE" id="PS51419">
    <property type="entry name" value="RAB"/>
    <property type="match status" value="1"/>
</dbReference>
<name>A0A067CWG4_SAPPC</name>
<dbReference type="SMART" id="SM00175">
    <property type="entry name" value="RAB"/>
    <property type="match status" value="1"/>
</dbReference>
<evidence type="ECO:0000256" key="1">
    <source>
        <dbReference type="ARBA" id="ARBA00006270"/>
    </source>
</evidence>
<dbReference type="OrthoDB" id="160939at2759"/>
<dbReference type="FunFam" id="3.40.50.300:FF:001447">
    <property type="entry name" value="Ras-related protein Rab-1B"/>
    <property type="match status" value="1"/>
</dbReference>
<dbReference type="PRINTS" id="PR00449">
    <property type="entry name" value="RASTRNSFRMNG"/>
</dbReference>
<sequence>MTAVHEADQLPWKVAFRVQFASEKYGLKFHPAALPDTGNGVYNIQLLDVPISADPATSGPAQQYNAALKPEQQHLALRAGLYLTHINDTNLLNVPCEDVIRQLTSIPRPVKLRFVDVEAGVVTLKELQQGQYKRDSYSTQQISALLQEVAVAPLPPSTPADIVKPSEPADVVKPSVAKADPSPPKRVNVVAQSNQAGAQRAADHVYKLILLGTTGVGKSSILSVGIGGASSYSDRPAATLEAEFGTMYVSDPDLSSKKMIKAQIWDTAGQERYRAMTRSHYRRADGALLVYDVADPESFQKLDGWLKDLREIAGDSIKSIMVVENKVDQLPERSSENDSRPSQFVDATIVKDYCHAHGLLFARTSAKMNSTAFKWEGQPIADVVSHLLLNVHATQLARGLRQQASAPTPTTTMAMMPSASAAATPSPKTEHVIVLQDRSVPKSKAECSTCASS</sequence>
<dbReference type="SUPFAM" id="SSF52540">
    <property type="entry name" value="P-loop containing nucleoside triphosphate hydrolases"/>
    <property type="match status" value="1"/>
</dbReference>
<evidence type="ECO:0008006" key="4">
    <source>
        <dbReference type="Google" id="ProtNLM"/>
    </source>
</evidence>
<dbReference type="AlphaFoldDB" id="A0A067CWG4"/>
<dbReference type="KEGG" id="spar:SPRG_00899"/>
<dbReference type="VEuPathDB" id="FungiDB:SPRG_00899"/>
<dbReference type="InterPro" id="IPR027417">
    <property type="entry name" value="P-loop_NTPase"/>
</dbReference>
<proteinExistence type="inferred from homology"/>
<dbReference type="Proteomes" id="UP000030745">
    <property type="component" value="Unassembled WGS sequence"/>
</dbReference>
<dbReference type="Pfam" id="PF00071">
    <property type="entry name" value="Ras"/>
    <property type="match status" value="1"/>
</dbReference>
<dbReference type="InterPro" id="IPR005225">
    <property type="entry name" value="Small_GTP-bd"/>
</dbReference>
<gene>
    <name evidence="2" type="ORF">SPRG_00899</name>
</gene>
<dbReference type="GO" id="GO:0005525">
    <property type="term" value="F:GTP binding"/>
    <property type="evidence" value="ECO:0007669"/>
    <property type="project" value="InterPro"/>
</dbReference>
<comment type="similarity">
    <text evidence="1">Belongs to the small GTPase superfamily. Rab family.</text>
</comment>
<dbReference type="GO" id="GO:0003924">
    <property type="term" value="F:GTPase activity"/>
    <property type="evidence" value="ECO:0007669"/>
    <property type="project" value="InterPro"/>
</dbReference>
<dbReference type="EMBL" id="KK583190">
    <property type="protein sequence ID" value="KDO34838.1"/>
    <property type="molecule type" value="Genomic_DNA"/>
</dbReference>
<dbReference type="CDD" id="cd00154">
    <property type="entry name" value="Rab"/>
    <property type="match status" value="1"/>
</dbReference>
<dbReference type="RefSeq" id="XP_012194501.1">
    <property type="nucleotide sequence ID" value="XM_012339111.1"/>
</dbReference>
<accession>A0A067CWG4</accession>
<dbReference type="Gene3D" id="3.40.50.300">
    <property type="entry name" value="P-loop containing nucleotide triphosphate hydrolases"/>
    <property type="match status" value="1"/>
</dbReference>